<sequence length="68" mass="7192">MGAYAENCARLVHSFCSSVRAVFGGIDGTGGKYHRFDQAIIALGCSVCTSGVYFSTKELIRAINAGDQ</sequence>
<accession>A0A8R1IAN6</accession>
<reference evidence="1" key="2">
    <citation type="submission" date="2022-06" db="UniProtKB">
        <authorList>
            <consortium name="EnsemblMetazoa"/>
        </authorList>
    </citation>
    <scope>IDENTIFICATION</scope>
    <source>
        <strain evidence="1">DF5081</strain>
    </source>
</reference>
<organism evidence="1 2">
    <name type="scientific">Caenorhabditis japonica</name>
    <dbReference type="NCBI Taxonomy" id="281687"/>
    <lineage>
        <taxon>Eukaryota</taxon>
        <taxon>Metazoa</taxon>
        <taxon>Ecdysozoa</taxon>
        <taxon>Nematoda</taxon>
        <taxon>Chromadorea</taxon>
        <taxon>Rhabditida</taxon>
        <taxon>Rhabditina</taxon>
        <taxon>Rhabditomorpha</taxon>
        <taxon>Rhabditoidea</taxon>
        <taxon>Rhabditidae</taxon>
        <taxon>Peloderinae</taxon>
        <taxon>Caenorhabditis</taxon>
    </lineage>
</organism>
<dbReference type="AlphaFoldDB" id="A0A8R1IAN6"/>
<dbReference type="Proteomes" id="UP000005237">
    <property type="component" value="Unassembled WGS sequence"/>
</dbReference>
<dbReference type="EnsemblMetazoa" id="CJA30961.1">
    <property type="protein sequence ID" value="CJA30961.1"/>
    <property type="gene ID" value="WBGene00206808"/>
</dbReference>
<protein>
    <submittedName>
        <fullName evidence="1">Uncharacterized protein</fullName>
    </submittedName>
</protein>
<reference evidence="2" key="1">
    <citation type="submission" date="2010-08" db="EMBL/GenBank/DDBJ databases">
        <authorList>
            <consortium name="Caenorhabditis japonica Sequencing Consortium"/>
            <person name="Wilson R.K."/>
        </authorList>
    </citation>
    <scope>NUCLEOTIDE SEQUENCE [LARGE SCALE GENOMIC DNA]</scope>
    <source>
        <strain evidence="2">DF5081</strain>
    </source>
</reference>
<name>A0A8R1IAN6_CAEJA</name>
<proteinExistence type="predicted"/>
<evidence type="ECO:0000313" key="1">
    <source>
        <dbReference type="EnsemblMetazoa" id="CJA30961.1"/>
    </source>
</evidence>
<keyword evidence="2" id="KW-1185">Reference proteome</keyword>
<evidence type="ECO:0000313" key="2">
    <source>
        <dbReference type="Proteomes" id="UP000005237"/>
    </source>
</evidence>